<dbReference type="Proteomes" id="UP001291623">
    <property type="component" value="Unassembled WGS sequence"/>
</dbReference>
<accession>A0AAE1V6D3</accession>
<comment type="caution">
    <text evidence="2">The sequence shown here is derived from an EMBL/GenBank/DDBJ whole genome shotgun (WGS) entry which is preliminary data.</text>
</comment>
<feature type="compositionally biased region" description="Acidic residues" evidence="1">
    <location>
        <begin position="279"/>
        <end position="289"/>
    </location>
</feature>
<evidence type="ECO:0000313" key="3">
    <source>
        <dbReference type="Proteomes" id="UP001291623"/>
    </source>
</evidence>
<protein>
    <submittedName>
        <fullName evidence="2">Uncharacterized protein</fullName>
    </submittedName>
</protein>
<feature type="region of interest" description="Disordered" evidence="1">
    <location>
        <begin position="1"/>
        <end position="47"/>
    </location>
</feature>
<name>A0AAE1V6D3_9SOLA</name>
<evidence type="ECO:0000313" key="2">
    <source>
        <dbReference type="EMBL" id="KAK4349315.1"/>
    </source>
</evidence>
<sequence>MARTNKSKGAKKSNSRKRKAPMDDVPQSEEGTTTAHEVSELPEVDMDEEIIRKTKEEELALRFAEPKSKALYLTGLIVKNNRNMTRVTYEENRAGVPMIDKIDRCTEVKQTVYFTRLEYGNKIKKTVSQSSAPPIMLDAHILSTVDHPTPSDTIVPVIPAITSESIPAISVGTSFVPTSGVIYSEGWYASIELRLEHIEGGGEKGLPTIRAELWQVKTQLSALDYQDITFARPIPLSAAKLFSTQPHILTQPCVYHSPERDDEKEKDDDGDISERQSEGDPDSDSDADLESGHTTVRAAGIPRDKVETVIAI</sequence>
<gene>
    <name evidence="2" type="ORF">RND71_032070</name>
</gene>
<feature type="region of interest" description="Disordered" evidence="1">
    <location>
        <begin position="252"/>
        <end position="300"/>
    </location>
</feature>
<organism evidence="2 3">
    <name type="scientific">Anisodus tanguticus</name>
    <dbReference type="NCBI Taxonomy" id="243964"/>
    <lineage>
        <taxon>Eukaryota</taxon>
        <taxon>Viridiplantae</taxon>
        <taxon>Streptophyta</taxon>
        <taxon>Embryophyta</taxon>
        <taxon>Tracheophyta</taxon>
        <taxon>Spermatophyta</taxon>
        <taxon>Magnoliopsida</taxon>
        <taxon>eudicotyledons</taxon>
        <taxon>Gunneridae</taxon>
        <taxon>Pentapetalae</taxon>
        <taxon>asterids</taxon>
        <taxon>lamiids</taxon>
        <taxon>Solanales</taxon>
        <taxon>Solanaceae</taxon>
        <taxon>Solanoideae</taxon>
        <taxon>Hyoscyameae</taxon>
        <taxon>Anisodus</taxon>
    </lineage>
</organism>
<dbReference type="EMBL" id="JAVYJV010000017">
    <property type="protein sequence ID" value="KAK4349315.1"/>
    <property type="molecule type" value="Genomic_DNA"/>
</dbReference>
<dbReference type="AlphaFoldDB" id="A0AAE1V6D3"/>
<evidence type="ECO:0000256" key="1">
    <source>
        <dbReference type="SAM" id="MobiDB-lite"/>
    </source>
</evidence>
<reference evidence="2" key="1">
    <citation type="submission" date="2023-12" db="EMBL/GenBank/DDBJ databases">
        <title>Genome assembly of Anisodus tanguticus.</title>
        <authorList>
            <person name="Wang Y.-J."/>
        </authorList>
    </citation>
    <scope>NUCLEOTIDE SEQUENCE</scope>
    <source>
        <strain evidence="2">KB-2021</strain>
        <tissue evidence="2">Leaf</tissue>
    </source>
</reference>
<proteinExistence type="predicted"/>
<feature type="compositionally biased region" description="Basic residues" evidence="1">
    <location>
        <begin position="1"/>
        <end position="19"/>
    </location>
</feature>
<keyword evidence="3" id="KW-1185">Reference proteome</keyword>